<name>A0A182FWK6_ANOAL</name>
<dbReference type="AlphaFoldDB" id="A0A182FWK6"/>
<evidence type="ECO:0000313" key="1">
    <source>
        <dbReference type="EnsemblMetazoa" id="AALB014050-PA"/>
    </source>
</evidence>
<evidence type="ECO:0000313" key="2">
    <source>
        <dbReference type="Proteomes" id="UP000069272"/>
    </source>
</evidence>
<reference evidence="1" key="2">
    <citation type="submission" date="2022-08" db="UniProtKB">
        <authorList>
            <consortium name="EnsemblMetazoa"/>
        </authorList>
    </citation>
    <scope>IDENTIFICATION</scope>
    <source>
        <strain evidence="1">STECLA/ALBI9_A</strain>
    </source>
</reference>
<reference evidence="1 2" key="1">
    <citation type="journal article" date="2017" name="G3 (Bethesda)">
        <title>The Physical Genome Mapping of Anopheles albimanus Corrected Scaffold Misassemblies and Identified Interarm Rearrangements in Genus Anopheles.</title>
        <authorList>
            <person name="Artemov G.N."/>
            <person name="Peery A.N."/>
            <person name="Jiang X."/>
            <person name="Tu Z."/>
            <person name="Stegniy V.N."/>
            <person name="Sharakhova M.V."/>
            <person name="Sharakhov I.V."/>
        </authorList>
    </citation>
    <scope>NUCLEOTIDE SEQUENCE [LARGE SCALE GENOMIC DNA]</scope>
    <source>
        <strain evidence="1 2">ALBI9_A</strain>
    </source>
</reference>
<sequence>MKSIDRNKSHSTRKSSIGPRIPIGTIKVPLVVRAIFCPLSLARVWYF</sequence>
<accession>A0A182FWK6</accession>
<keyword evidence="2" id="KW-1185">Reference proteome</keyword>
<proteinExistence type="predicted"/>
<dbReference type="EnsemblMetazoa" id="AALB014050-RA">
    <property type="protein sequence ID" value="AALB014050-PA"/>
    <property type="gene ID" value="AALB014050"/>
</dbReference>
<organism evidence="1 2">
    <name type="scientific">Anopheles albimanus</name>
    <name type="common">New world malaria mosquito</name>
    <dbReference type="NCBI Taxonomy" id="7167"/>
    <lineage>
        <taxon>Eukaryota</taxon>
        <taxon>Metazoa</taxon>
        <taxon>Ecdysozoa</taxon>
        <taxon>Arthropoda</taxon>
        <taxon>Hexapoda</taxon>
        <taxon>Insecta</taxon>
        <taxon>Pterygota</taxon>
        <taxon>Neoptera</taxon>
        <taxon>Endopterygota</taxon>
        <taxon>Diptera</taxon>
        <taxon>Nematocera</taxon>
        <taxon>Culicoidea</taxon>
        <taxon>Culicidae</taxon>
        <taxon>Anophelinae</taxon>
        <taxon>Anopheles</taxon>
    </lineage>
</organism>
<dbReference type="VEuPathDB" id="VectorBase:AALB014050"/>
<dbReference type="Proteomes" id="UP000069272">
    <property type="component" value="Chromosome 2L"/>
</dbReference>
<protein>
    <submittedName>
        <fullName evidence="1">Uncharacterized protein</fullName>
    </submittedName>
</protein>